<dbReference type="Gene3D" id="3.20.20.70">
    <property type="entry name" value="Aldolase class I"/>
    <property type="match status" value="1"/>
</dbReference>
<dbReference type="PIRSF" id="PIRSF006429">
    <property type="entry name" value="GOGAT_lg_2"/>
    <property type="match status" value="1"/>
</dbReference>
<feature type="transmembrane region" description="Helical" evidence="3">
    <location>
        <begin position="9"/>
        <end position="42"/>
    </location>
</feature>
<evidence type="ECO:0000313" key="5">
    <source>
        <dbReference type="EMBL" id="GAC33077.1"/>
    </source>
</evidence>
<dbReference type="PANTHER" id="PTHR43819">
    <property type="entry name" value="ARCHAEAL-TYPE GLUTAMATE SYNTHASE [NADPH]"/>
    <property type="match status" value="1"/>
</dbReference>
<comment type="similarity">
    <text evidence="1 2">Belongs to the glutamate synthase family.</text>
</comment>
<dbReference type="InterPro" id="IPR027283">
    <property type="entry name" value="YerD"/>
</dbReference>
<dbReference type="STRING" id="1129793.GPLA_2172"/>
<dbReference type="InterPro" id="IPR002932">
    <property type="entry name" value="Glu_synthdom"/>
</dbReference>
<dbReference type="RefSeq" id="WP_007104860.1">
    <property type="nucleotide sequence ID" value="NZ_BAER01000047.1"/>
</dbReference>
<dbReference type="OrthoDB" id="9795032at2"/>
<evidence type="ECO:0000256" key="3">
    <source>
        <dbReference type="SAM" id="Phobius"/>
    </source>
</evidence>
<dbReference type="InterPro" id="IPR013785">
    <property type="entry name" value="Aldolase_TIM"/>
</dbReference>
<dbReference type="PIRSF" id="PIRSF500060">
    <property type="entry name" value="UCP500060"/>
    <property type="match status" value="1"/>
</dbReference>
<dbReference type="InterPro" id="IPR024188">
    <property type="entry name" value="GltB"/>
</dbReference>
<comment type="caution">
    <text evidence="5">The sequence shown here is derived from an EMBL/GenBank/DDBJ whole genome shotgun (WGS) entry which is preliminary data.</text>
</comment>
<dbReference type="Pfam" id="PF01645">
    <property type="entry name" value="Glu_synthase"/>
    <property type="match status" value="1"/>
</dbReference>
<proteinExistence type="inferred from homology"/>
<gene>
    <name evidence="5" type="ORF">GPLA_2172</name>
</gene>
<dbReference type="SUPFAM" id="SSF51395">
    <property type="entry name" value="FMN-linked oxidoreductases"/>
    <property type="match status" value="1"/>
</dbReference>
<feature type="domain" description="Glutamate synthase" evidence="4">
    <location>
        <begin position="154"/>
        <end position="470"/>
    </location>
</feature>
<dbReference type="AlphaFoldDB" id="K6ZRZ5"/>
<keyword evidence="3" id="KW-0472">Membrane</keyword>
<accession>K6ZRZ5</accession>
<evidence type="ECO:0000256" key="2">
    <source>
        <dbReference type="PIRNR" id="PIRNR006429"/>
    </source>
</evidence>
<protein>
    <submittedName>
        <fullName evidence="5">Ferredoxin-dependent glutamate synthase</fullName>
    </submittedName>
</protein>
<dbReference type="CDD" id="cd02808">
    <property type="entry name" value="GltS_FMN"/>
    <property type="match status" value="1"/>
</dbReference>
<keyword evidence="3" id="KW-0812">Transmembrane</keyword>
<keyword evidence="3" id="KW-1133">Transmembrane helix</keyword>
<evidence type="ECO:0000259" key="4">
    <source>
        <dbReference type="Pfam" id="PF01645"/>
    </source>
</evidence>
<dbReference type="GO" id="GO:0006537">
    <property type="term" value="P:glutamate biosynthetic process"/>
    <property type="evidence" value="ECO:0007669"/>
    <property type="project" value="InterPro"/>
</dbReference>
<keyword evidence="6" id="KW-1185">Reference proteome</keyword>
<evidence type="ECO:0000256" key="1">
    <source>
        <dbReference type="ARBA" id="ARBA00009716"/>
    </source>
</evidence>
<evidence type="ECO:0000313" key="6">
    <source>
        <dbReference type="Proteomes" id="UP000006322"/>
    </source>
</evidence>
<reference evidence="6" key="1">
    <citation type="journal article" date="2014" name="Environ. Microbiol.">
        <title>Comparative genomics of the marine bacterial genus Glaciecola reveals the high degree of genomic diversity and genomic characteristic for cold adaptation.</title>
        <authorList>
            <person name="Qin Q.L."/>
            <person name="Xie B.B."/>
            <person name="Yu Y."/>
            <person name="Shu Y.L."/>
            <person name="Rong J.C."/>
            <person name="Zhang Y.J."/>
            <person name="Zhao D.L."/>
            <person name="Chen X.L."/>
            <person name="Zhang X.Y."/>
            <person name="Chen B."/>
            <person name="Zhou B.C."/>
            <person name="Zhang Y.Z."/>
        </authorList>
    </citation>
    <scope>NUCLEOTIDE SEQUENCE [LARGE SCALE GENOMIC DNA]</scope>
    <source>
        <strain evidence="6">LMG 21857</strain>
    </source>
</reference>
<dbReference type="PANTHER" id="PTHR43819:SF1">
    <property type="entry name" value="ARCHAEAL-TYPE GLUTAMATE SYNTHASE [NADPH]"/>
    <property type="match status" value="1"/>
</dbReference>
<name>K6ZRZ5_9ALTE</name>
<organism evidence="5 6">
    <name type="scientific">Paraglaciecola polaris LMG 21857</name>
    <dbReference type="NCBI Taxonomy" id="1129793"/>
    <lineage>
        <taxon>Bacteria</taxon>
        <taxon>Pseudomonadati</taxon>
        <taxon>Pseudomonadota</taxon>
        <taxon>Gammaproteobacteria</taxon>
        <taxon>Alteromonadales</taxon>
        <taxon>Alteromonadaceae</taxon>
        <taxon>Paraglaciecola</taxon>
    </lineage>
</organism>
<sequence length="543" mass="59761">MENKLKKIAIWSAVVILLLSLLWLPALWLFIVLIPLVALGYYDYHQTSHSILRNYPVFGHGRWLMERLRPFVRQYFFESETDGTPISRMFRSLIYQRAKGSLDSNPYGTKLDTQRVGYEWIGHSMAAKHHDSKHPAPRIKVGGPDCTQPYEASFFNISAMSFGALSDNAIRALNKGAAIGGFYHNTGEGSVSDYHLENGGDIVWQIGTGYFGCRDKEGNFDPDAFQKIAQKDVIKMIEIKLSQGAKPGHGGLLPADKNTDEIARIRLVEPGTQVDSPPSHSAFDTPLGMMQFIKQLRALSGGKPVGFKLCIGRTSEFVAVCKAMIESGIKPDFITVDGGEGGTGAAPLEFSNSVGMPLREALSFVSDVLIGFDLKKDIKVIASGKTFSGFHLVKNLALGADMCNSARGMMVALGCVQSLECNTNKCPTGITTQDPKLTRGLVVPDKAERVARYHNTTVNSALEIIASAGLRNTSDLNRTHIFRRVSQTEVRRFDEIYQSPVLGSFFNEEVPPKFAQALKESCAESFFPKQYVAETTEGLKEVS</sequence>
<dbReference type="GO" id="GO:0015930">
    <property type="term" value="F:glutamate synthase activity"/>
    <property type="evidence" value="ECO:0007669"/>
    <property type="project" value="InterPro"/>
</dbReference>
<dbReference type="EMBL" id="BAER01000047">
    <property type="protein sequence ID" value="GAC33077.1"/>
    <property type="molecule type" value="Genomic_DNA"/>
</dbReference>
<dbReference type="Proteomes" id="UP000006322">
    <property type="component" value="Unassembled WGS sequence"/>
</dbReference>